<dbReference type="EMBL" id="JBJUIK010000010">
    <property type="protein sequence ID" value="KAL3515993.1"/>
    <property type="molecule type" value="Genomic_DNA"/>
</dbReference>
<organism evidence="1 2">
    <name type="scientific">Cinchona calisaya</name>
    <dbReference type="NCBI Taxonomy" id="153742"/>
    <lineage>
        <taxon>Eukaryota</taxon>
        <taxon>Viridiplantae</taxon>
        <taxon>Streptophyta</taxon>
        <taxon>Embryophyta</taxon>
        <taxon>Tracheophyta</taxon>
        <taxon>Spermatophyta</taxon>
        <taxon>Magnoliopsida</taxon>
        <taxon>eudicotyledons</taxon>
        <taxon>Gunneridae</taxon>
        <taxon>Pentapetalae</taxon>
        <taxon>asterids</taxon>
        <taxon>lamiids</taxon>
        <taxon>Gentianales</taxon>
        <taxon>Rubiaceae</taxon>
        <taxon>Cinchonoideae</taxon>
        <taxon>Cinchoneae</taxon>
        <taxon>Cinchona</taxon>
    </lineage>
</organism>
<name>A0ABD2ZA57_9GENT</name>
<proteinExistence type="predicted"/>
<protein>
    <submittedName>
        <fullName evidence="1">Uncharacterized protein</fullName>
    </submittedName>
</protein>
<reference evidence="1 2" key="1">
    <citation type="submission" date="2024-11" db="EMBL/GenBank/DDBJ databases">
        <title>A near-complete genome assembly of Cinchona calisaya.</title>
        <authorList>
            <person name="Lian D.C."/>
            <person name="Zhao X.W."/>
            <person name="Wei L."/>
        </authorList>
    </citation>
    <scope>NUCLEOTIDE SEQUENCE [LARGE SCALE GENOMIC DNA]</scope>
    <source>
        <tissue evidence="1">Nenye</tissue>
    </source>
</reference>
<dbReference type="AlphaFoldDB" id="A0ABD2ZA57"/>
<evidence type="ECO:0000313" key="1">
    <source>
        <dbReference type="EMBL" id="KAL3515993.1"/>
    </source>
</evidence>
<dbReference type="Proteomes" id="UP001630127">
    <property type="component" value="Unassembled WGS sequence"/>
</dbReference>
<evidence type="ECO:0000313" key="2">
    <source>
        <dbReference type="Proteomes" id="UP001630127"/>
    </source>
</evidence>
<gene>
    <name evidence="1" type="ORF">ACH5RR_022895</name>
</gene>
<sequence length="129" mass="15396">MVIINTLRRQLLRQPNWQDIGKLIQCCHTAIWQLLEHVGFDFRQAIFQLYSRDLATPFGPVTTRRRTNISTNKNRRGERWAPFIDNYHTIQMRDLEDFVRSYELLPQYQVEVILRNCHQVILAAPRAKC</sequence>
<accession>A0ABD2ZA57</accession>
<comment type="caution">
    <text evidence="1">The sequence shown here is derived from an EMBL/GenBank/DDBJ whole genome shotgun (WGS) entry which is preliminary data.</text>
</comment>
<keyword evidence="2" id="KW-1185">Reference proteome</keyword>